<keyword evidence="5" id="KW-1185">Reference proteome</keyword>
<feature type="compositionally biased region" description="Basic residues" evidence="2">
    <location>
        <begin position="210"/>
        <end position="245"/>
    </location>
</feature>
<evidence type="ECO:0000259" key="3">
    <source>
        <dbReference type="Pfam" id="PF06047"/>
    </source>
</evidence>
<dbReference type="Proteomes" id="UP001209878">
    <property type="component" value="Unassembled WGS sequence"/>
</dbReference>
<feature type="compositionally biased region" description="Basic and acidic residues" evidence="2">
    <location>
        <begin position="156"/>
        <end position="167"/>
    </location>
</feature>
<dbReference type="Pfam" id="PF06047">
    <property type="entry name" value="Nkap_C"/>
    <property type="match status" value="1"/>
</dbReference>
<dbReference type="GO" id="GO:0005634">
    <property type="term" value="C:nucleus"/>
    <property type="evidence" value="ECO:0007669"/>
    <property type="project" value="TreeGrafter"/>
</dbReference>
<comment type="caution">
    <text evidence="4">The sequence shown here is derived from an EMBL/GenBank/DDBJ whole genome shotgun (WGS) entry which is preliminary data.</text>
</comment>
<feature type="compositionally biased region" description="Basic residues" evidence="2">
    <location>
        <begin position="1"/>
        <end position="52"/>
    </location>
</feature>
<evidence type="ECO:0000313" key="4">
    <source>
        <dbReference type="EMBL" id="KAK2183586.1"/>
    </source>
</evidence>
<dbReference type="GO" id="GO:0003682">
    <property type="term" value="F:chromatin binding"/>
    <property type="evidence" value="ECO:0007669"/>
    <property type="project" value="InterPro"/>
</dbReference>
<dbReference type="AlphaFoldDB" id="A0AAD9L5P6"/>
<proteinExistence type="inferred from homology"/>
<name>A0AAD9L5P6_RIDPI</name>
<evidence type="ECO:0000313" key="5">
    <source>
        <dbReference type="Proteomes" id="UP001209878"/>
    </source>
</evidence>
<dbReference type="GO" id="GO:0010468">
    <property type="term" value="P:regulation of gene expression"/>
    <property type="evidence" value="ECO:0007669"/>
    <property type="project" value="TreeGrafter"/>
</dbReference>
<gene>
    <name evidence="4" type="ORF">NP493_304g06039</name>
</gene>
<dbReference type="PANTHER" id="PTHR13087">
    <property type="entry name" value="NF-KAPPA B ACTIVATING PROTEIN"/>
    <property type="match status" value="1"/>
</dbReference>
<sequence>MGRHRSRSRSRHRSPTRPRRRSRTRSQNRSCSRSRSRSVHRSQKQMKHRRRSSSSSPKEERHRQDNRRPRRHASNNRVKTESPEHERERNDECKPQNRDIRNARGYSDVQKSRSRSPVRNNKSFNNWGGGGGGGGEWSGASFIHRRQPQPSQQDEYWERRRFEREKLGFIGVPEIWGLSPRGHDTAESDHDGSGTRRKHADSSSDSSDTHKKKKRKKKGKSKSRKHKHRKHKKNKSKYVERHKHKKEDSSSSEDTEDTENEDSGGEEVWAEVSHDKRVGEKTSTKGEIIGPMPDIIEDDGQQVKLDYGKALLPGEGAAMAAYIAEGKRIPRRGEIGLTPDEIVHYEGSGYVMSGSRHRRMEAVRLRKENQIYSADEKRALAKFNHEERTKRENQILAQFRELVHKKIEEKH</sequence>
<protein>
    <recommendedName>
        <fullName evidence="3">NF-kappa-B-activating protein C-terminal domain-containing protein</fullName>
    </recommendedName>
</protein>
<feature type="compositionally biased region" description="Acidic residues" evidence="2">
    <location>
        <begin position="250"/>
        <end position="269"/>
    </location>
</feature>
<comment type="similarity">
    <text evidence="1">Belongs to the NKAP family.</text>
</comment>
<feature type="compositionally biased region" description="Basic and acidic residues" evidence="2">
    <location>
        <begin position="57"/>
        <end position="67"/>
    </location>
</feature>
<dbReference type="PANTHER" id="PTHR13087:SF0">
    <property type="entry name" value="NFKB ACTIVATING PROTEIN LIKE"/>
    <property type="match status" value="1"/>
</dbReference>
<feature type="compositionally biased region" description="Basic and acidic residues" evidence="2">
    <location>
        <begin position="78"/>
        <end position="102"/>
    </location>
</feature>
<dbReference type="InterPro" id="IPR009269">
    <property type="entry name" value="NKAP_C"/>
</dbReference>
<feature type="domain" description="NF-kappa-B-activating protein C-terminal" evidence="3">
    <location>
        <begin position="306"/>
        <end position="404"/>
    </location>
</feature>
<organism evidence="4 5">
    <name type="scientific">Ridgeia piscesae</name>
    <name type="common">Tubeworm</name>
    <dbReference type="NCBI Taxonomy" id="27915"/>
    <lineage>
        <taxon>Eukaryota</taxon>
        <taxon>Metazoa</taxon>
        <taxon>Spiralia</taxon>
        <taxon>Lophotrochozoa</taxon>
        <taxon>Annelida</taxon>
        <taxon>Polychaeta</taxon>
        <taxon>Sedentaria</taxon>
        <taxon>Canalipalpata</taxon>
        <taxon>Sabellida</taxon>
        <taxon>Siboglinidae</taxon>
        <taxon>Ridgeia</taxon>
    </lineage>
</organism>
<feature type="region of interest" description="Disordered" evidence="2">
    <location>
        <begin position="1"/>
        <end position="295"/>
    </location>
</feature>
<evidence type="ECO:0000256" key="1">
    <source>
        <dbReference type="ARBA" id="ARBA00009313"/>
    </source>
</evidence>
<dbReference type="InterPro" id="IPR040466">
    <property type="entry name" value="NKAP"/>
</dbReference>
<dbReference type="EMBL" id="JAODUO010000305">
    <property type="protein sequence ID" value="KAK2183586.1"/>
    <property type="molecule type" value="Genomic_DNA"/>
</dbReference>
<evidence type="ECO:0000256" key="2">
    <source>
        <dbReference type="SAM" id="MobiDB-lite"/>
    </source>
</evidence>
<feature type="compositionally biased region" description="Gly residues" evidence="2">
    <location>
        <begin position="127"/>
        <end position="137"/>
    </location>
</feature>
<accession>A0AAD9L5P6</accession>
<reference evidence="4" key="1">
    <citation type="journal article" date="2023" name="Mol. Biol. Evol.">
        <title>Third-Generation Sequencing Reveals the Adaptive Role of the Epigenome in Three Deep-Sea Polychaetes.</title>
        <authorList>
            <person name="Perez M."/>
            <person name="Aroh O."/>
            <person name="Sun Y."/>
            <person name="Lan Y."/>
            <person name="Juniper S.K."/>
            <person name="Young C.R."/>
            <person name="Angers B."/>
            <person name="Qian P.Y."/>
        </authorList>
    </citation>
    <scope>NUCLEOTIDE SEQUENCE</scope>
    <source>
        <strain evidence="4">R07B-5</strain>
    </source>
</reference>
<feature type="compositionally biased region" description="Basic and acidic residues" evidence="2">
    <location>
        <begin position="272"/>
        <end position="284"/>
    </location>
</feature>
<feature type="compositionally biased region" description="Basic and acidic residues" evidence="2">
    <location>
        <begin position="181"/>
        <end position="194"/>
    </location>
</feature>
<feature type="compositionally biased region" description="Polar residues" evidence="2">
    <location>
        <begin position="115"/>
        <end position="126"/>
    </location>
</feature>